<dbReference type="PANTHER" id="PTHR22933">
    <property type="entry name" value="FI18007P1-RELATED"/>
    <property type="match status" value="1"/>
</dbReference>
<dbReference type="PANTHER" id="PTHR22933:SF43">
    <property type="entry name" value="LP10131P"/>
    <property type="match status" value="1"/>
</dbReference>
<organism evidence="3 4">
    <name type="scientific">Nephila pilipes</name>
    <name type="common">Giant wood spider</name>
    <name type="synonym">Nephila maculata</name>
    <dbReference type="NCBI Taxonomy" id="299642"/>
    <lineage>
        <taxon>Eukaryota</taxon>
        <taxon>Metazoa</taxon>
        <taxon>Ecdysozoa</taxon>
        <taxon>Arthropoda</taxon>
        <taxon>Chelicerata</taxon>
        <taxon>Arachnida</taxon>
        <taxon>Araneae</taxon>
        <taxon>Araneomorphae</taxon>
        <taxon>Entelegynae</taxon>
        <taxon>Araneoidea</taxon>
        <taxon>Nephilidae</taxon>
        <taxon>Nephila</taxon>
    </lineage>
</organism>
<dbReference type="SMART" id="SM00494">
    <property type="entry name" value="ChtBD2"/>
    <property type="match status" value="1"/>
</dbReference>
<dbReference type="PROSITE" id="PS51257">
    <property type="entry name" value="PROKAR_LIPOPROTEIN"/>
    <property type="match status" value="1"/>
</dbReference>
<sequence>MFAWLIRAANMKFSLAIVLLSVLACTAVGKHEDASDEFIHSEVPSKAPAAAIQYIECMEKGHCVDPSGVTENEYAEVMHQVPIEENYPEHSKQEADSHEKPSYFQLCEKFYFKMEELESKHPELKTIKHELLKKLHTYSSQFDSNLKDDEFIFPKLMDFVIHVAEELKIHFTKILKEKQIHINPLLYDPLPVEEIIAEEDYAPFIGSVRGIPGEHYPNYSEIPVTSFTCSDKEYIPGFYADLETGCQVFHVCYEHRRESFLCPLGTIFNQPILACDYWYSSNCSQAPHYYYVNEITKTNIVSKENEEIEELITSVIKGDELDSKKMLAKDEMKNLLKFLPVKAKVEDFPEVHKPIISMPLKDFGTTADKIFDGLVTTGSKVVAKGREVLKIIPEPEHKTFITPKAKVASAVKIPLIKSKFLALPIAKTKFGAGTIPVIKAKKFAKALPWTKMAALKPKLVVPALKFKSIGAGVPLVKTKLAKAAMISPLTKKALAVGYMKLLKAKKLALMG</sequence>
<evidence type="ECO:0000259" key="2">
    <source>
        <dbReference type="PROSITE" id="PS50940"/>
    </source>
</evidence>
<feature type="signal peptide" evidence="1">
    <location>
        <begin position="1"/>
        <end position="29"/>
    </location>
</feature>
<gene>
    <name evidence="3" type="primary">AVEN_134660_1</name>
    <name evidence="3" type="ORF">NPIL_554921</name>
</gene>
<proteinExistence type="predicted"/>
<evidence type="ECO:0000313" key="4">
    <source>
        <dbReference type="Proteomes" id="UP000887013"/>
    </source>
</evidence>
<dbReference type="InterPro" id="IPR052976">
    <property type="entry name" value="Scoloptoxin-like"/>
</dbReference>
<feature type="domain" description="Chitin-binding type-2" evidence="2">
    <location>
        <begin position="226"/>
        <end position="285"/>
    </location>
</feature>
<dbReference type="InterPro" id="IPR036508">
    <property type="entry name" value="Chitin-bd_dom_sf"/>
</dbReference>
<protein>
    <submittedName>
        <fullName evidence="3">Chitin-binding type-2 domain-containing protein</fullName>
    </submittedName>
</protein>
<dbReference type="InterPro" id="IPR002557">
    <property type="entry name" value="Chitin-bd_dom"/>
</dbReference>
<evidence type="ECO:0000256" key="1">
    <source>
        <dbReference type="SAM" id="SignalP"/>
    </source>
</evidence>
<dbReference type="GO" id="GO:0005576">
    <property type="term" value="C:extracellular region"/>
    <property type="evidence" value="ECO:0007669"/>
    <property type="project" value="InterPro"/>
</dbReference>
<dbReference type="Pfam" id="PF01607">
    <property type="entry name" value="CBM_14"/>
    <property type="match status" value="1"/>
</dbReference>
<feature type="chain" id="PRO_5036495834" evidence="1">
    <location>
        <begin position="30"/>
        <end position="511"/>
    </location>
</feature>
<dbReference type="PROSITE" id="PS50940">
    <property type="entry name" value="CHIT_BIND_II"/>
    <property type="match status" value="1"/>
</dbReference>
<dbReference type="GO" id="GO:0008061">
    <property type="term" value="F:chitin binding"/>
    <property type="evidence" value="ECO:0007669"/>
    <property type="project" value="InterPro"/>
</dbReference>
<name>A0A8X6MZC8_NEPPI</name>
<accession>A0A8X6MZC8</accession>
<comment type="caution">
    <text evidence="3">The sequence shown here is derived from an EMBL/GenBank/DDBJ whole genome shotgun (WGS) entry which is preliminary data.</text>
</comment>
<dbReference type="AlphaFoldDB" id="A0A8X6MZC8"/>
<dbReference type="Proteomes" id="UP000887013">
    <property type="component" value="Unassembled WGS sequence"/>
</dbReference>
<keyword evidence="1" id="KW-0732">Signal</keyword>
<dbReference type="OrthoDB" id="6435874at2759"/>
<keyword evidence="4" id="KW-1185">Reference proteome</keyword>
<dbReference type="SUPFAM" id="SSF57625">
    <property type="entry name" value="Invertebrate chitin-binding proteins"/>
    <property type="match status" value="1"/>
</dbReference>
<evidence type="ECO:0000313" key="3">
    <source>
        <dbReference type="EMBL" id="GFS85163.1"/>
    </source>
</evidence>
<dbReference type="EMBL" id="BMAW01098500">
    <property type="protein sequence ID" value="GFS85163.1"/>
    <property type="molecule type" value="Genomic_DNA"/>
</dbReference>
<reference evidence="3" key="1">
    <citation type="submission" date="2020-08" db="EMBL/GenBank/DDBJ databases">
        <title>Multicomponent nature underlies the extraordinary mechanical properties of spider dragline silk.</title>
        <authorList>
            <person name="Kono N."/>
            <person name="Nakamura H."/>
            <person name="Mori M."/>
            <person name="Yoshida Y."/>
            <person name="Ohtoshi R."/>
            <person name="Malay A.D."/>
            <person name="Moran D.A.P."/>
            <person name="Tomita M."/>
            <person name="Numata K."/>
            <person name="Arakawa K."/>
        </authorList>
    </citation>
    <scope>NUCLEOTIDE SEQUENCE</scope>
</reference>
<dbReference type="Gene3D" id="2.170.140.10">
    <property type="entry name" value="Chitin binding domain"/>
    <property type="match status" value="1"/>
</dbReference>